<feature type="transmembrane region" description="Helical" evidence="11">
    <location>
        <begin position="50"/>
        <end position="70"/>
    </location>
</feature>
<feature type="transmembrane region" description="Helical" evidence="11">
    <location>
        <begin position="90"/>
        <end position="108"/>
    </location>
</feature>
<dbReference type="OrthoDB" id="45383at2157"/>
<name>D3S088_FERPA</name>
<protein>
    <recommendedName>
        <fullName evidence="11">CDP-archaeol synthase</fullName>
        <ecNumber evidence="11">2.7.7.67</ecNumber>
    </recommendedName>
    <alternativeName>
        <fullName evidence="11">CDP-2,3-bis-(O-geranylgeranyl)-sn-glycerol synthase</fullName>
    </alternativeName>
</protein>
<dbReference type="PaxDb" id="589924-Ferp_2014"/>
<keyword evidence="8 11" id="KW-0472">Membrane</keyword>
<keyword evidence="10 11" id="KW-1208">Phospholipid metabolism</keyword>
<dbReference type="GO" id="GO:0005886">
    <property type="term" value="C:plasma membrane"/>
    <property type="evidence" value="ECO:0007669"/>
    <property type="project" value="UniProtKB-SubCell"/>
</dbReference>
<evidence type="ECO:0000256" key="4">
    <source>
        <dbReference type="ARBA" id="ARBA00022692"/>
    </source>
</evidence>
<feature type="transmembrane region" description="Helical" evidence="11">
    <location>
        <begin position="152"/>
        <end position="172"/>
    </location>
</feature>
<keyword evidence="7 11" id="KW-0443">Lipid metabolism</keyword>
<comment type="catalytic activity">
    <reaction evidence="11">
        <text>2,3-bis-O-(geranylgeranyl)-sn-glycerol 1-phosphate + CTP + H(+) = CDP-2,3-bis-O-(geranylgeranyl)-sn-glycerol + diphosphate</text>
        <dbReference type="Rhea" id="RHEA:25690"/>
        <dbReference type="ChEBI" id="CHEBI:15378"/>
        <dbReference type="ChEBI" id="CHEBI:33019"/>
        <dbReference type="ChEBI" id="CHEBI:37563"/>
        <dbReference type="ChEBI" id="CHEBI:58837"/>
        <dbReference type="ChEBI" id="CHEBI:58838"/>
        <dbReference type="EC" id="2.7.7.67"/>
    </reaction>
</comment>
<keyword evidence="4 11" id="KW-0812">Transmembrane</keyword>
<comment type="function">
    <text evidence="11">Catalyzes the formation of CDP-2,3-bis-(O-geranylgeranyl)-sn-glycerol (CDP-archaeol) from 2,3-bis-(O-geranylgeranyl)-sn-glycerol 1-phosphate (DGGGP) and CTP. This reaction is the third ether-bond-formation step in the biosynthesis of archaeal membrane lipids.</text>
</comment>
<evidence type="ECO:0000256" key="2">
    <source>
        <dbReference type="ARBA" id="ARBA00022516"/>
    </source>
</evidence>
<evidence type="ECO:0000313" key="12">
    <source>
        <dbReference type="EMBL" id="ADC66151.1"/>
    </source>
</evidence>
<evidence type="ECO:0000256" key="1">
    <source>
        <dbReference type="ARBA" id="ARBA00022475"/>
    </source>
</evidence>
<keyword evidence="3 11" id="KW-0808">Transferase</keyword>
<keyword evidence="6 11" id="KW-1133">Transmembrane helix</keyword>
<dbReference type="EC" id="2.7.7.67" evidence="11"/>
<comment type="subcellular location">
    <subcellularLocation>
        <location evidence="11">Cell membrane</location>
        <topology evidence="11">Multi-pass membrane protein</topology>
    </subcellularLocation>
</comment>
<dbReference type="UniPathway" id="UPA00940"/>
<keyword evidence="9 11" id="KW-0594">Phospholipid biosynthesis</keyword>
<dbReference type="AlphaFoldDB" id="D3S088"/>
<dbReference type="KEGG" id="fpl:Ferp_2014"/>
<dbReference type="NCBIfam" id="NF003114">
    <property type="entry name" value="PRK04032.1"/>
    <property type="match status" value="1"/>
</dbReference>
<evidence type="ECO:0000256" key="6">
    <source>
        <dbReference type="ARBA" id="ARBA00022989"/>
    </source>
</evidence>
<comment type="cofactor">
    <cofactor evidence="11">
        <name>Mg(2+)</name>
        <dbReference type="ChEBI" id="CHEBI:18420"/>
    </cofactor>
</comment>
<dbReference type="RefSeq" id="WP_012966490.1">
    <property type="nucleotide sequence ID" value="NC_013849.1"/>
</dbReference>
<evidence type="ECO:0000256" key="9">
    <source>
        <dbReference type="ARBA" id="ARBA00023209"/>
    </source>
</evidence>
<dbReference type="HAMAP" id="MF_01117">
    <property type="entry name" value="CDP_archaeol_synth"/>
    <property type="match status" value="1"/>
</dbReference>
<evidence type="ECO:0000313" key="13">
    <source>
        <dbReference type="Proteomes" id="UP000002613"/>
    </source>
</evidence>
<evidence type="ECO:0000256" key="5">
    <source>
        <dbReference type="ARBA" id="ARBA00022842"/>
    </source>
</evidence>
<dbReference type="InterPro" id="IPR032690">
    <property type="entry name" value="CarS"/>
</dbReference>
<dbReference type="eggNOG" id="arCOG04106">
    <property type="taxonomic scope" value="Archaea"/>
</dbReference>
<reference evidence="13" key="1">
    <citation type="submission" date="2010-02" db="EMBL/GenBank/DDBJ databases">
        <title>Complete sequence of Ferroglobus placidus DSM 10642.</title>
        <authorList>
            <consortium name="US DOE Joint Genome Institute"/>
            <person name="Lucas S."/>
            <person name="Copeland A."/>
            <person name="Lapidus A."/>
            <person name="Cheng J.-F."/>
            <person name="Bruce D."/>
            <person name="Goodwin L."/>
            <person name="Pitluck S."/>
            <person name="Saunders E."/>
            <person name="Brettin T."/>
            <person name="Detter J.C."/>
            <person name="Han C."/>
            <person name="Tapia R."/>
            <person name="Larimer F."/>
            <person name="Land M."/>
            <person name="Hauser L."/>
            <person name="Kyrpides N."/>
            <person name="Ivanova N."/>
            <person name="Holmes D."/>
            <person name="Lovley D."/>
            <person name="Kyrpides N."/>
            <person name="Anderson I.J."/>
            <person name="Woyke T."/>
        </authorList>
    </citation>
    <scope>NUCLEOTIDE SEQUENCE [LARGE SCALE GENOMIC DNA]</scope>
    <source>
        <strain evidence="13">DSM 10642 / AEDII12DO</strain>
    </source>
</reference>
<comment type="similarity">
    <text evidence="11">Belongs to the CDP-archaeol synthase family.</text>
</comment>
<dbReference type="Proteomes" id="UP000002613">
    <property type="component" value="Chromosome"/>
</dbReference>
<evidence type="ECO:0000256" key="10">
    <source>
        <dbReference type="ARBA" id="ARBA00023264"/>
    </source>
</evidence>
<dbReference type="EMBL" id="CP001899">
    <property type="protein sequence ID" value="ADC66151.1"/>
    <property type="molecule type" value="Genomic_DNA"/>
</dbReference>
<dbReference type="SMR" id="D3S088"/>
<dbReference type="PANTHER" id="PTHR39650">
    <property type="entry name" value="CDP-ARCHAEOL SYNTHASE"/>
    <property type="match status" value="1"/>
</dbReference>
<gene>
    <name evidence="11" type="primary">carS</name>
    <name evidence="12" type="ordered locus">Ferp_2014</name>
</gene>
<dbReference type="STRING" id="589924.Ferp_2014"/>
<evidence type="ECO:0000256" key="11">
    <source>
        <dbReference type="HAMAP-Rule" id="MF_01117"/>
    </source>
</evidence>
<dbReference type="GeneID" id="8779547"/>
<keyword evidence="5 11" id="KW-0460">Magnesium</keyword>
<proteinExistence type="inferred from homology"/>
<dbReference type="GO" id="GO:0046474">
    <property type="term" value="P:glycerophospholipid biosynthetic process"/>
    <property type="evidence" value="ECO:0007669"/>
    <property type="project" value="UniProtKB-UniRule"/>
</dbReference>
<dbReference type="InterPro" id="IPR002726">
    <property type="entry name" value="CarS_archaea"/>
</dbReference>
<dbReference type="HOGENOM" id="CLU_105710_0_0_2"/>
<keyword evidence="13" id="KW-1185">Reference proteome</keyword>
<dbReference type="GO" id="GO:0043338">
    <property type="term" value="F:CDP-2,3-bis-(O-geranylgeranyl)-sn-glycerol synthase activity"/>
    <property type="evidence" value="ECO:0007669"/>
    <property type="project" value="UniProtKB-EC"/>
</dbReference>
<comment type="pathway">
    <text evidence="11">Membrane lipid metabolism; glycerophospholipid metabolism.</text>
</comment>
<reference evidence="12 13" key="2">
    <citation type="journal article" date="2011" name="Stand. Genomic Sci.">
        <title>Complete genome sequence of Ferroglobus placidus AEDII12DO.</title>
        <authorList>
            <person name="Anderson I."/>
            <person name="Risso C."/>
            <person name="Holmes D."/>
            <person name="Lucas S."/>
            <person name="Copeland A."/>
            <person name="Lapidus A."/>
            <person name="Cheng J.F."/>
            <person name="Bruce D."/>
            <person name="Goodwin L."/>
            <person name="Pitluck S."/>
            <person name="Saunders E."/>
            <person name="Brettin T."/>
            <person name="Detter J.C."/>
            <person name="Han C."/>
            <person name="Tapia R."/>
            <person name="Larimer F."/>
            <person name="Land M."/>
            <person name="Hauser L."/>
            <person name="Woyke T."/>
            <person name="Lovley D."/>
            <person name="Kyrpides N."/>
            <person name="Ivanova N."/>
        </authorList>
    </citation>
    <scope>NUCLEOTIDE SEQUENCE [LARGE SCALE GENOMIC DNA]</scope>
    <source>
        <strain evidence="13">DSM 10642 / AEDII12DO</strain>
    </source>
</reference>
<sequence length="179" mass="20262">MLLEILKTIWILLPAYTPNNFAVVFGGGFPIDFGKKFVDGRRIFGDGKTFRGFFSGLIGGIFVAHLQLFVEKFAGFTIFSSLQYFQFLQLAFLLSFGSLLGDLTGSFIKRRIGLMRGEKAPILDQLDFLVFALLIASFSEAFWKVFSFENVLIAFLITPILHVLTNRIAYLLKLKDVPW</sequence>
<keyword evidence="2 11" id="KW-0444">Lipid biosynthesis</keyword>
<evidence type="ECO:0000256" key="3">
    <source>
        <dbReference type="ARBA" id="ARBA00022679"/>
    </source>
</evidence>
<evidence type="ECO:0000256" key="8">
    <source>
        <dbReference type="ARBA" id="ARBA00023136"/>
    </source>
</evidence>
<evidence type="ECO:0000256" key="7">
    <source>
        <dbReference type="ARBA" id="ARBA00023098"/>
    </source>
</evidence>
<accession>D3S088</accession>
<dbReference type="PANTHER" id="PTHR39650:SF1">
    <property type="entry name" value="CDP-ARCHAEOL SYNTHASE"/>
    <property type="match status" value="1"/>
</dbReference>
<organism evidence="12 13">
    <name type="scientific">Ferroglobus placidus (strain DSM 10642 / AEDII12DO)</name>
    <dbReference type="NCBI Taxonomy" id="589924"/>
    <lineage>
        <taxon>Archaea</taxon>
        <taxon>Methanobacteriati</taxon>
        <taxon>Methanobacteriota</taxon>
        <taxon>Archaeoglobi</taxon>
        <taxon>Archaeoglobales</taxon>
        <taxon>Archaeoglobaceae</taxon>
        <taxon>Ferroglobus</taxon>
    </lineage>
</organism>
<feature type="transmembrane region" description="Helical" evidence="11">
    <location>
        <begin position="128"/>
        <end position="146"/>
    </location>
</feature>
<keyword evidence="1 11" id="KW-1003">Cell membrane</keyword>
<dbReference type="Pfam" id="PF01864">
    <property type="entry name" value="CarS-like"/>
    <property type="match status" value="1"/>
</dbReference>